<dbReference type="Proteomes" id="UP000241462">
    <property type="component" value="Unassembled WGS sequence"/>
</dbReference>
<dbReference type="OrthoDB" id="3775566at2759"/>
<protein>
    <submittedName>
        <fullName evidence="2">Uncharacterized protein</fullName>
    </submittedName>
</protein>
<accession>A0A2T3AA66</accession>
<gene>
    <name evidence="2" type="ORF">BD289DRAFT_482069</name>
</gene>
<feature type="chain" id="PRO_5015500978" evidence="1">
    <location>
        <begin position="20"/>
        <end position="197"/>
    </location>
</feature>
<feature type="signal peptide" evidence="1">
    <location>
        <begin position="1"/>
        <end position="19"/>
    </location>
</feature>
<reference evidence="2 3" key="1">
    <citation type="journal article" date="2018" name="Mycol. Prog.">
        <title>Coniella lustricola, a new species from submerged detritus.</title>
        <authorList>
            <person name="Raudabaugh D.B."/>
            <person name="Iturriaga T."/>
            <person name="Carver A."/>
            <person name="Mondo S."/>
            <person name="Pangilinan J."/>
            <person name="Lipzen A."/>
            <person name="He G."/>
            <person name="Amirebrahimi M."/>
            <person name="Grigoriev I.V."/>
            <person name="Miller A.N."/>
        </authorList>
    </citation>
    <scope>NUCLEOTIDE SEQUENCE [LARGE SCALE GENOMIC DNA]</scope>
    <source>
        <strain evidence="2 3">B22-T-1</strain>
    </source>
</reference>
<dbReference type="InParanoid" id="A0A2T3AA66"/>
<keyword evidence="1" id="KW-0732">Signal</keyword>
<sequence length="197" mass="20775">MLPTLAFTLGLLAAPLATAGKAARIQSRVVSTTGPITSAGIFQVLVGSGGDVDATTSYTTTTPDDSVGCLNALGQLTLSDCAIFAPVDTYYVETSAGVCSFKNTSQPANTDDIYGASVYALTCWEHTPTTSDIEFYTIQGTDYDFLGTGDADLYYDIPALPSSSSDVIDFWYFVWGGEETGVPAGHYKALLLWVPSS</sequence>
<evidence type="ECO:0000313" key="2">
    <source>
        <dbReference type="EMBL" id="PSR88569.1"/>
    </source>
</evidence>
<organism evidence="2 3">
    <name type="scientific">Coniella lustricola</name>
    <dbReference type="NCBI Taxonomy" id="2025994"/>
    <lineage>
        <taxon>Eukaryota</taxon>
        <taxon>Fungi</taxon>
        <taxon>Dikarya</taxon>
        <taxon>Ascomycota</taxon>
        <taxon>Pezizomycotina</taxon>
        <taxon>Sordariomycetes</taxon>
        <taxon>Sordariomycetidae</taxon>
        <taxon>Diaporthales</taxon>
        <taxon>Schizoparmaceae</taxon>
        <taxon>Coniella</taxon>
    </lineage>
</organism>
<dbReference type="EMBL" id="KZ678427">
    <property type="protein sequence ID" value="PSR88569.1"/>
    <property type="molecule type" value="Genomic_DNA"/>
</dbReference>
<keyword evidence="3" id="KW-1185">Reference proteome</keyword>
<name>A0A2T3AA66_9PEZI</name>
<proteinExistence type="predicted"/>
<evidence type="ECO:0000256" key="1">
    <source>
        <dbReference type="SAM" id="SignalP"/>
    </source>
</evidence>
<dbReference type="AlphaFoldDB" id="A0A2T3AA66"/>
<evidence type="ECO:0000313" key="3">
    <source>
        <dbReference type="Proteomes" id="UP000241462"/>
    </source>
</evidence>